<reference evidence="1 2" key="1">
    <citation type="journal article" date="2012" name="Mol. Biol. Evol.">
        <title>Genome reduction and co-evolution between the primary and secondary bacterial symbionts of psyllids.</title>
        <authorList>
            <person name="Sloan D.B."/>
            <person name="Moran N.A."/>
        </authorList>
    </citation>
    <scope>NUCLEOTIDE SEQUENCE [LARGE SCALE GENOMIC DNA]</scope>
    <source>
        <strain evidence="1 2">HT</strain>
    </source>
</reference>
<dbReference type="HOGENOM" id="CLU_3115756_0_0_6"/>
<dbReference type="KEGG" id="crt:A355_016"/>
<dbReference type="AlphaFoldDB" id="J3YQ90"/>
<proteinExistence type="predicted"/>
<gene>
    <name evidence="1" type="ORF">A355_016</name>
</gene>
<dbReference type="STRING" id="1202539.A355_016"/>
<dbReference type="EMBL" id="CP003544">
    <property type="protein sequence ID" value="AFP84063.1"/>
    <property type="molecule type" value="Genomic_DNA"/>
</dbReference>
<dbReference type="Proteomes" id="UP000003933">
    <property type="component" value="Chromosome"/>
</dbReference>
<evidence type="ECO:0000313" key="1">
    <source>
        <dbReference type="EMBL" id="AFP84063.1"/>
    </source>
</evidence>
<name>J3YQ90_CARRU</name>
<evidence type="ECO:0000313" key="2">
    <source>
        <dbReference type="Proteomes" id="UP000003933"/>
    </source>
</evidence>
<organism evidence="1 2">
    <name type="scientific">Candidatus Carsonella ruddii HT isolate Thao2000</name>
    <dbReference type="NCBI Taxonomy" id="1202539"/>
    <lineage>
        <taxon>Bacteria</taxon>
        <taxon>Pseudomonadati</taxon>
        <taxon>Pseudomonadota</taxon>
        <taxon>Gammaproteobacteria</taxon>
        <taxon>Oceanospirillales</taxon>
        <taxon>Halomonadaceae</taxon>
        <taxon>Zymobacter group</taxon>
        <taxon>Candidatus Carsonella</taxon>
    </lineage>
</organism>
<protein>
    <submittedName>
        <fullName evidence="1">Uncharacterized protein</fullName>
    </submittedName>
</protein>
<dbReference type="RefSeq" id="WP_014887363.1">
    <property type="nucleotide sequence ID" value="NC_018417.1"/>
</dbReference>
<accession>J3YQ90</accession>
<dbReference type="PATRIC" id="fig|1202539.3.peg.16"/>
<sequence>MKKKNYILIIKNFLFLNKIFFIINNYKSNNYKKIINKKYYLNYKNKIYFK</sequence>